<dbReference type="Proteomes" id="UP000502677">
    <property type="component" value="Chromosome"/>
</dbReference>
<protein>
    <recommendedName>
        <fullName evidence="3">IrrE N-terminal-like domain-containing protein</fullName>
    </recommendedName>
</protein>
<gene>
    <name evidence="1" type="ORF">G7068_11820</name>
</gene>
<sequence>MILPQYDPSYDPVEHLEAMKVRLVRHTLHGHNALWVPERKLVIVDRGLRSDLTRPTLSHECSHVENCDIGGHHPKLELRANLHSALRLINPIAWNELTPHTSCYDTLCLELGITRRQFLAYVDYRKGLQKSGAVRIGDTVYGDSKMGASQWSMKVSA</sequence>
<name>A0A6G7XH42_9MICO</name>
<dbReference type="KEGG" id="lvi:G7068_11820"/>
<evidence type="ECO:0008006" key="3">
    <source>
        <dbReference type="Google" id="ProtNLM"/>
    </source>
</evidence>
<evidence type="ECO:0000313" key="1">
    <source>
        <dbReference type="EMBL" id="QIK63796.1"/>
    </source>
</evidence>
<organism evidence="1 2">
    <name type="scientific">Leucobacter viscericola</name>
    <dbReference type="NCBI Taxonomy" id="2714935"/>
    <lineage>
        <taxon>Bacteria</taxon>
        <taxon>Bacillati</taxon>
        <taxon>Actinomycetota</taxon>
        <taxon>Actinomycetes</taxon>
        <taxon>Micrococcales</taxon>
        <taxon>Microbacteriaceae</taxon>
        <taxon>Leucobacter</taxon>
    </lineage>
</organism>
<dbReference type="EMBL" id="CP049863">
    <property type="protein sequence ID" value="QIK63796.1"/>
    <property type="molecule type" value="Genomic_DNA"/>
</dbReference>
<keyword evidence="2" id="KW-1185">Reference proteome</keyword>
<dbReference type="RefSeq" id="WP_166292138.1">
    <property type="nucleotide sequence ID" value="NZ_CP049863.1"/>
</dbReference>
<evidence type="ECO:0000313" key="2">
    <source>
        <dbReference type="Proteomes" id="UP000502677"/>
    </source>
</evidence>
<dbReference type="AlphaFoldDB" id="A0A6G7XH42"/>
<proteinExistence type="predicted"/>
<accession>A0A6G7XH42</accession>
<reference evidence="1 2" key="1">
    <citation type="submission" date="2020-03" db="EMBL/GenBank/DDBJ databases">
        <title>Leucobacter sp. nov., isolated from beetles.</title>
        <authorList>
            <person name="Hyun D.-W."/>
            <person name="Bae J.-W."/>
        </authorList>
    </citation>
    <scope>NUCLEOTIDE SEQUENCE [LARGE SCALE GENOMIC DNA]</scope>
    <source>
        <strain evidence="1 2">HDW9C</strain>
    </source>
</reference>